<dbReference type="Proteomes" id="UP001297581">
    <property type="component" value="Unassembled WGS sequence"/>
</dbReference>
<dbReference type="AlphaFoldDB" id="A0AAJ1BI32"/>
<proteinExistence type="predicted"/>
<evidence type="ECO:0000313" key="2">
    <source>
        <dbReference type="Proteomes" id="UP001297581"/>
    </source>
</evidence>
<dbReference type="EMBL" id="JAKUDL010000004">
    <property type="protein sequence ID" value="MCH4295150.1"/>
    <property type="molecule type" value="Genomic_DNA"/>
</dbReference>
<organism evidence="1 2">
    <name type="scientific">Shewanella zhuhaiensis</name>
    <dbReference type="NCBI Taxonomy" id="2919576"/>
    <lineage>
        <taxon>Bacteria</taxon>
        <taxon>Pseudomonadati</taxon>
        <taxon>Pseudomonadota</taxon>
        <taxon>Gammaproteobacteria</taxon>
        <taxon>Alteromonadales</taxon>
        <taxon>Shewanellaceae</taxon>
        <taxon>Shewanella</taxon>
    </lineage>
</organism>
<comment type="caution">
    <text evidence="1">The sequence shown here is derived from an EMBL/GenBank/DDBJ whole genome shotgun (WGS) entry which is preliminary data.</text>
</comment>
<accession>A0AAJ1BI32</accession>
<name>A0AAJ1BI32_9GAMM</name>
<dbReference type="RefSeq" id="WP_126168692.1">
    <property type="nucleotide sequence ID" value="NZ_JAKUDL010000004.1"/>
</dbReference>
<sequence length="81" mass="9011">MKRQIFYAILAYAAWLTYQDINGTLQDTNLNGVQPMLREAVAEQVGDAKSISAYRAEPKADDACIDPYACNDGRTEHSRGE</sequence>
<reference evidence="1 2" key="1">
    <citation type="submission" date="2022-02" db="EMBL/GenBank/DDBJ databases">
        <title>The genome sequence of Shewanella sp. 3B26.</title>
        <authorList>
            <person name="Du J."/>
        </authorList>
    </citation>
    <scope>NUCLEOTIDE SEQUENCE [LARGE SCALE GENOMIC DNA]</scope>
    <source>
        <strain evidence="1 2">3B26</strain>
    </source>
</reference>
<protein>
    <submittedName>
        <fullName evidence="1">Uncharacterized protein</fullName>
    </submittedName>
</protein>
<evidence type="ECO:0000313" key="1">
    <source>
        <dbReference type="EMBL" id="MCH4295150.1"/>
    </source>
</evidence>
<keyword evidence="2" id="KW-1185">Reference proteome</keyword>
<gene>
    <name evidence="1" type="ORF">MJ923_12640</name>
</gene>